<feature type="compositionally biased region" description="Basic and acidic residues" evidence="1">
    <location>
        <begin position="103"/>
        <end position="113"/>
    </location>
</feature>
<evidence type="ECO:0000313" key="3">
    <source>
        <dbReference type="Proteomes" id="UP000326924"/>
    </source>
</evidence>
<comment type="caution">
    <text evidence="2">The sequence shown here is derived from an EMBL/GenBank/DDBJ whole genome shotgun (WGS) entry which is preliminary data.</text>
</comment>
<dbReference type="Proteomes" id="UP000326924">
    <property type="component" value="Unassembled WGS sequence"/>
</dbReference>
<gene>
    <name evidence="2" type="ORF">FN846DRAFT_291329</name>
</gene>
<feature type="compositionally biased region" description="Basic and acidic residues" evidence="1">
    <location>
        <begin position="1"/>
        <end position="10"/>
    </location>
</feature>
<dbReference type="EMBL" id="VXIS01000227">
    <property type="protein sequence ID" value="KAA8896117.1"/>
    <property type="molecule type" value="Genomic_DNA"/>
</dbReference>
<name>A0A5J5EM29_9PEZI</name>
<proteinExistence type="predicted"/>
<sequence>MNSGNDDQRWRGSNQQRGGQGGGQRRNMPRDGNYSGGYNNSNGSNAWGRGNMNQNMHHHNQGQQTSANSNAGYYEQHVPVNGFNTQEALDLLTRAARAPGPEAEKPILYKGDKGWSTPKGNSSAWGQKRNAMASGGDFLVQLKKSHAAFQQNVGRE</sequence>
<keyword evidence="3" id="KW-1185">Reference proteome</keyword>
<evidence type="ECO:0000313" key="2">
    <source>
        <dbReference type="EMBL" id="KAA8896117.1"/>
    </source>
</evidence>
<reference evidence="2 3" key="1">
    <citation type="submission" date="2019-09" db="EMBL/GenBank/DDBJ databases">
        <title>Draft genome of the ectomycorrhizal ascomycete Sphaerosporella brunnea.</title>
        <authorList>
            <consortium name="DOE Joint Genome Institute"/>
            <person name="Benucci G.M."/>
            <person name="Marozzi G."/>
            <person name="Antonielli L."/>
            <person name="Sanchez S."/>
            <person name="Marco P."/>
            <person name="Wang X."/>
            <person name="Falini L.B."/>
            <person name="Barry K."/>
            <person name="Haridas S."/>
            <person name="Lipzen A."/>
            <person name="Labutti K."/>
            <person name="Grigoriev I.V."/>
            <person name="Murat C."/>
            <person name="Martin F."/>
            <person name="Albertini E."/>
            <person name="Donnini D."/>
            <person name="Bonito G."/>
        </authorList>
    </citation>
    <scope>NUCLEOTIDE SEQUENCE [LARGE SCALE GENOMIC DNA]</scope>
    <source>
        <strain evidence="2 3">Sb_GMNB300</strain>
    </source>
</reference>
<dbReference type="OrthoDB" id="5598843at2759"/>
<organism evidence="2 3">
    <name type="scientific">Sphaerosporella brunnea</name>
    <dbReference type="NCBI Taxonomy" id="1250544"/>
    <lineage>
        <taxon>Eukaryota</taxon>
        <taxon>Fungi</taxon>
        <taxon>Dikarya</taxon>
        <taxon>Ascomycota</taxon>
        <taxon>Pezizomycotina</taxon>
        <taxon>Pezizomycetes</taxon>
        <taxon>Pezizales</taxon>
        <taxon>Pyronemataceae</taxon>
        <taxon>Sphaerosporella</taxon>
    </lineage>
</organism>
<feature type="region of interest" description="Disordered" evidence="1">
    <location>
        <begin position="103"/>
        <end position="129"/>
    </location>
</feature>
<evidence type="ECO:0000256" key="1">
    <source>
        <dbReference type="SAM" id="MobiDB-lite"/>
    </source>
</evidence>
<dbReference type="InParanoid" id="A0A5J5EM29"/>
<feature type="region of interest" description="Disordered" evidence="1">
    <location>
        <begin position="1"/>
        <end position="79"/>
    </location>
</feature>
<protein>
    <submittedName>
        <fullName evidence="2">Uncharacterized protein</fullName>
    </submittedName>
</protein>
<feature type="compositionally biased region" description="Low complexity" evidence="1">
    <location>
        <begin position="32"/>
        <end position="55"/>
    </location>
</feature>
<dbReference type="AlphaFoldDB" id="A0A5J5EM29"/>
<accession>A0A5J5EM29</accession>